<dbReference type="InterPro" id="IPR043129">
    <property type="entry name" value="ATPase_NBD"/>
</dbReference>
<dbReference type="AlphaFoldDB" id="A0A4R6TRZ1"/>
<name>A0A4R6TRZ1_9BACI</name>
<dbReference type="SUPFAM" id="SSF109604">
    <property type="entry name" value="HD-domain/PDEase-like"/>
    <property type="match status" value="1"/>
</dbReference>
<dbReference type="SUPFAM" id="SSF53067">
    <property type="entry name" value="Actin-like ATPase domain"/>
    <property type="match status" value="2"/>
</dbReference>
<evidence type="ECO:0000259" key="3">
    <source>
        <dbReference type="Pfam" id="PF21447"/>
    </source>
</evidence>
<dbReference type="GO" id="GO:0006357">
    <property type="term" value="P:regulation of transcription by RNA polymerase II"/>
    <property type="evidence" value="ECO:0007669"/>
    <property type="project" value="TreeGrafter"/>
</dbReference>
<protein>
    <submittedName>
        <fullName evidence="4">Exopolyphosphatase/guanosine-5'-triphosphate, 3'-diphosphate pyrophosphatase</fullName>
    </submittedName>
</protein>
<evidence type="ECO:0000256" key="1">
    <source>
        <dbReference type="ARBA" id="ARBA00007125"/>
    </source>
</evidence>
<dbReference type="PANTHER" id="PTHR30005">
    <property type="entry name" value="EXOPOLYPHOSPHATASE"/>
    <property type="match status" value="1"/>
</dbReference>
<dbReference type="InterPro" id="IPR048950">
    <property type="entry name" value="Ppx_GppA_C"/>
</dbReference>
<dbReference type="Gene3D" id="1.10.3210.10">
    <property type="entry name" value="Hypothetical protein af1432"/>
    <property type="match status" value="1"/>
</dbReference>
<keyword evidence="5" id="KW-1185">Reference proteome</keyword>
<comment type="caution">
    <text evidence="4">The sequence shown here is derived from an EMBL/GenBank/DDBJ whole genome shotgun (WGS) entry which is preliminary data.</text>
</comment>
<dbReference type="CDD" id="cd24052">
    <property type="entry name" value="ASKHA_NBD_HpPPX-GppA-like"/>
    <property type="match status" value="1"/>
</dbReference>
<comment type="similarity">
    <text evidence="1">Belongs to the GppA/Ppx family.</text>
</comment>
<dbReference type="RefSeq" id="WP_243740259.1">
    <property type="nucleotide sequence ID" value="NZ_SNYJ01000022.1"/>
</dbReference>
<dbReference type="InterPro" id="IPR003695">
    <property type="entry name" value="Ppx_GppA_N"/>
</dbReference>
<organism evidence="4 5">
    <name type="scientific">Aureibacillus halotolerans</name>
    <dbReference type="NCBI Taxonomy" id="1508390"/>
    <lineage>
        <taxon>Bacteria</taxon>
        <taxon>Bacillati</taxon>
        <taxon>Bacillota</taxon>
        <taxon>Bacilli</taxon>
        <taxon>Bacillales</taxon>
        <taxon>Bacillaceae</taxon>
        <taxon>Aureibacillus</taxon>
    </lineage>
</organism>
<dbReference type="Gene3D" id="3.30.420.40">
    <property type="match status" value="1"/>
</dbReference>
<feature type="domain" description="Ppx/GppA phosphatase C-terminal" evidence="3">
    <location>
        <begin position="314"/>
        <end position="478"/>
    </location>
</feature>
<dbReference type="Proteomes" id="UP000295632">
    <property type="component" value="Unassembled WGS sequence"/>
</dbReference>
<feature type="domain" description="Ppx/GppA phosphatase N-terminal" evidence="2">
    <location>
        <begin position="18"/>
        <end position="301"/>
    </location>
</feature>
<proteinExistence type="inferred from homology"/>
<dbReference type="Pfam" id="PF21447">
    <property type="entry name" value="Ppx-GppA_III"/>
    <property type="match status" value="1"/>
</dbReference>
<dbReference type="Gene3D" id="3.30.420.150">
    <property type="entry name" value="Exopolyphosphatase. Domain 2"/>
    <property type="match status" value="1"/>
</dbReference>
<evidence type="ECO:0000259" key="2">
    <source>
        <dbReference type="Pfam" id="PF02541"/>
    </source>
</evidence>
<sequence>MPIYAVIDIGSNTVRLVIYQEKPSGRYEELHNVKIVARLREDLTEDLVLTEAGIKKLIHILTHFNNILDEQHVDTMICAATAAIRQAVNREDVKRRVSQETGLTMRILSEEEEAYYGFLAVKHSIMVSEAITIDIGGGSTELTYFKDRDIQESISLPFGALTLKRRFFNAKEDKASLEKLLLFLQAQFEAIPWLQTGIPVIAIGGSARNLALIHQGLHHYPIGGLHQYEMDPSEIPTVLNELISLDVSDRQKVEGLSKDRADIIIPAISSFQALCECIEAPKWILSRKGLREGLLYEMIHRSNGVTQSEVSVLDKSMTELENDFGTDTSDTGEVVRLAKMLADLLEEHRFFELEATDRKLLESAGRLFQLGQYIDREAASQHTFYVLSNRTIDGLFHEQRVKLALVASFHSKSRLEEWAQPFKGWFYKKERKTLSYLGSLLKFSKALNATDRKIVEAISLKEHESHVEFIIHCRKDCLSESYQAEKYIKHIEKAIKKEIVLTFEEMGM</sequence>
<evidence type="ECO:0000313" key="4">
    <source>
        <dbReference type="EMBL" id="TDQ35227.1"/>
    </source>
</evidence>
<dbReference type="PANTHER" id="PTHR30005:SF0">
    <property type="entry name" value="RETROGRADE REGULATION PROTEIN 2"/>
    <property type="match status" value="1"/>
</dbReference>
<gene>
    <name evidence="4" type="ORF">EV213_12214</name>
</gene>
<evidence type="ECO:0000313" key="5">
    <source>
        <dbReference type="Proteomes" id="UP000295632"/>
    </source>
</evidence>
<reference evidence="4 5" key="1">
    <citation type="submission" date="2019-03" db="EMBL/GenBank/DDBJ databases">
        <title>Genomic Encyclopedia of Type Strains, Phase IV (KMG-IV): sequencing the most valuable type-strain genomes for metagenomic binning, comparative biology and taxonomic classification.</title>
        <authorList>
            <person name="Goeker M."/>
        </authorList>
    </citation>
    <scope>NUCLEOTIDE SEQUENCE [LARGE SCALE GENOMIC DNA]</scope>
    <source>
        <strain evidence="4 5">DSM 28697</strain>
    </source>
</reference>
<accession>A0A4R6TRZ1</accession>
<dbReference type="InterPro" id="IPR050273">
    <property type="entry name" value="GppA/Ppx_hydrolase"/>
</dbReference>
<dbReference type="Pfam" id="PF02541">
    <property type="entry name" value="Ppx-GppA"/>
    <property type="match status" value="1"/>
</dbReference>
<dbReference type="EMBL" id="SNYJ01000022">
    <property type="protein sequence ID" value="TDQ35227.1"/>
    <property type="molecule type" value="Genomic_DNA"/>
</dbReference>